<feature type="region of interest" description="Disordered" evidence="1">
    <location>
        <begin position="109"/>
        <end position="136"/>
    </location>
</feature>
<evidence type="ECO:0000313" key="3">
    <source>
        <dbReference type="Proteomes" id="UP000015354"/>
    </source>
</evidence>
<evidence type="ECO:0000256" key="1">
    <source>
        <dbReference type="SAM" id="MobiDB-lite"/>
    </source>
</evidence>
<gene>
    <name evidence="2" type="ORF">STCU_12361</name>
</gene>
<dbReference type="AlphaFoldDB" id="S9TDQ0"/>
<dbReference type="EMBL" id="ATMH01012629">
    <property type="protein sequence ID" value="EPY15074.1"/>
    <property type="molecule type" value="Genomic_DNA"/>
</dbReference>
<protein>
    <submittedName>
        <fullName evidence="2">Uncharacterized protein</fullName>
    </submittedName>
</protein>
<organism evidence="2 3">
    <name type="scientific">Strigomonas culicis</name>
    <dbReference type="NCBI Taxonomy" id="28005"/>
    <lineage>
        <taxon>Eukaryota</taxon>
        <taxon>Discoba</taxon>
        <taxon>Euglenozoa</taxon>
        <taxon>Kinetoplastea</taxon>
        <taxon>Metakinetoplastina</taxon>
        <taxon>Trypanosomatida</taxon>
        <taxon>Trypanosomatidae</taxon>
        <taxon>Strigomonadinae</taxon>
        <taxon>Strigomonas</taxon>
    </lineage>
</organism>
<dbReference type="Proteomes" id="UP000015354">
    <property type="component" value="Unassembled WGS sequence"/>
</dbReference>
<comment type="caution">
    <text evidence="2">The sequence shown here is derived from an EMBL/GenBank/DDBJ whole genome shotgun (WGS) entry which is preliminary data.</text>
</comment>
<name>S9TDQ0_9TRYP</name>
<sequence>MTVETSNRYIFLLPFLLRLSHFSQLHFYKFFFFSFVKHTIYRSRVIQFTCTSMADLPVPTAEVIPLHRFYLQQCRRPSSEVVKLFTPGGASVSPQRDTEGLGDVAPATAANKKERQSAPDVWLPLPSTRSPGRETRFRPHEVAPSLYLGALADVSNVLKLRQDLLYPAKSNGTKAAKAVKGTDGAGVAGAAACTTDAPHLLYLVVNACVPTCSASRLELRCVTRVKPDRPPKPGTFAAARPPAAKTRW</sequence>
<keyword evidence="3" id="KW-1185">Reference proteome</keyword>
<proteinExistence type="predicted"/>
<reference evidence="2 3" key="1">
    <citation type="journal article" date="2013" name="PLoS ONE">
        <title>Predicting the Proteins of Angomonas deanei, Strigomonas culicis and Their Respective Endosymbionts Reveals New Aspects of the Trypanosomatidae Family.</title>
        <authorList>
            <person name="Motta M.C."/>
            <person name="Martins A.C."/>
            <person name="de Souza S.S."/>
            <person name="Catta-Preta C.M."/>
            <person name="Silva R."/>
            <person name="Klein C.C."/>
            <person name="de Almeida L.G."/>
            <person name="de Lima Cunha O."/>
            <person name="Ciapina L.P."/>
            <person name="Brocchi M."/>
            <person name="Colabardini A.C."/>
            <person name="de Araujo Lima B."/>
            <person name="Machado C.R."/>
            <person name="de Almeida Soares C.M."/>
            <person name="Probst C.M."/>
            <person name="de Menezes C.B."/>
            <person name="Thompson C.E."/>
            <person name="Bartholomeu D.C."/>
            <person name="Gradia D.F."/>
            <person name="Pavoni D.P."/>
            <person name="Grisard E.C."/>
            <person name="Fantinatti-Garboggini F."/>
            <person name="Marchini F.K."/>
            <person name="Rodrigues-Luiz G.F."/>
            <person name="Wagner G."/>
            <person name="Goldman G.H."/>
            <person name="Fietto J.L."/>
            <person name="Elias M.C."/>
            <person name="Goldman M.H."/>
            <person name="Sagot M.F."/>
            <person name="Pereira M."/>
            <person name="Stoco P.H."/>
            <person name="de Mendonca-Neto R.P."/>
            <person name="Teixeira S.M."/>
            <person name="Maciel T.E."/>
            <person name="de Oliveira Mendes T.A."/>
            <person name="Urmenyi T.P."/>
            <person name="de Souza W."/>
            <person name="Schenkman S."/>
            <person name="de Vasconcelos A.T."/>
        </authorList>
    </citation>
    <scope>NUCLEOTIDE SEQUENCE [LARGE SCALE GENOMIC DNA]</scope>
</reference>
<evidence type="ECO:0000313" key="2">
    <source>
        <dbReference type="EMBL" id="EPY15074.1"/>
    </source>
</evidence>
<accession>S9TDQ0</accession>